<evidence type="ECO:0000313" key="4">
    <source>
        <dbReference type="Proteomes" id="UP001500943"/>
    </source>
</evidence>
<reference evidence="3 4" key="1">
    <citation type="journal article" date="2019" name="Int. J. Syst. Evol. Microbiol.">
        <title>The Global Catalogue of Microorganisms (GCM) 10K type strain sequencing project: providing services to taxonomists for standard genome sequencing and annotation.</title>
        <authorList>
            <consortium name="The Broad Institute Genomics Platform"/>
            <consortium name="The Broad Institute Genome Sequencing Center for Infectious Disease"/>
            <person name="Wu L."/>
            <person name="Ma J."/>
        </authorList>
    </citation>
    <scope>NUCLEOTIDE SEQUENCE [LARGE SCALE GENOMIC DNA]</scope>
    <source>
        <strain evidence="3 4">JCM 12762</strain>
    </source>
</reference>
<name>A0ABN1VWR2_9MICO</name>
<feature type="domain" description="Methylase-associated X1" evidence="2">
    <location>
        <begin position="16"/>
        <end position="120"/>
    </location>
</feature>
<evidence type="ECO:0008006" key="5">
    <source>
        <dbReference type="Google" id="ProtNLM"/>
    </source>
</evidence>
<accession>A0ABN1VWR2</accession>
<dbReference type="Proteomes" id="UP001500943">
    <property type="component" value="Unassembled WGS sequence"/>
</dbReference>
<evidence type="ECO:0000259" key="1">
    <source>
        <dbReference type="Pfam" id="PF13391"/>
    </source>
</evidence>
<protein>
    <recommendedName>
        <fullName evidence="5">HNH nuclease domain-containing protein</fullName>
    </recommendedName>
</protein>
<organism evidence="3 4">
    <name type="scientific">Rhodoglobus aureus</name>
    <dbReference type="NCBI Taxonomy" id="191497"/>
    <lineage>
        <taxon>Bacteria</taxon>
        <taxon>Bacillati</taxon>
        <taxon>Actinomycetota</taxon>
        <taxon>Actinomycetes</taxon>
        <taxon>Micrococcales</taxon>
        <taxon>Microbacteriaceae</taxon>
        <taxon>Rhodoglobus</taxon>
    </lineage>
</organism>
<feature type="domain" description="HNH nuclease" evidence="1">
    <location>
        <begin position="190"/>
        <end position="238"/>
    </location>
</feature>
<comment type="caution">
    <text evidence="3">The sequence shown here is derived from an EMBL/GenBank/DDBJ whole genome shotgun (WGS) entry which is preliminary data.</text>
</comment>
<keyword evidence="4" id="KW-1185">Reference proteome</keyword>
<gene>
    <name evidence="3" type="ORF">GCM10009655_24630</name>
</gene>
<proteinExistence type="predicted"/>
<evidence type="ECO:0000259" key="2">
    <source>
        <dbReference type="Pfam" id="PF20296"/>
    </source>
</evidence>
<dbReference type="InterPro" id="IPR003615">
    <property type="entry name" value="HNH_nuc"/>
</dbReference>
<dbReference type="EMBL" id="BAAAKW010000060">
    <property type="protein sequence ID" value="GAA1224824.1"/>
    <property type="molecule type" value="Genomic_DNA"/>
</dbReference>
<dbReference type="InterPro" id="IPR046894">
    <property type="entry name" value="MTaX1"/>
</dbReference>
<sequence>MRVLLGPLGDEGATILRIYAWNVTHGGGAARAPNEYRIQLTGEMPENVPGETTIVLGWSSTFRTFAGWDATVHGHRSSNSPSLQIREETLVSANSIGLAAALRNSDDVVVAFRAELLAVYCLNAEEIHSDTAAEIAELLNEIAASAHDVVEDTQPDPVTESRHKIARVVTTNFRAWDFGRRINLAYRGRCSVCTIQLALTEAAHIIPVAWPGSTDLTSNGLSLCRNHHRAYDANLLSITPGYVVEISALRGRSLRAASLEGGLDELMAFDGATLAVVPDAMADRPRPEFLNTGREARRWVG</sequence>
<dbReference type="Pfam" id="PF20296">
    <property type="entry name" value="MTaX1"/>
    <property type="match status" value="1"/>
</dbReference>
<evidence type="ECO:0000313" key="3">
    <source>
        <dbReference type="EMBL" id="GAA1224824.1"/>
    </source>
</evidence>
<dbReference type="Pfam" id="PF13391">
    <property type="entry name" value="HNH_2"/>
    <property type="match status" value="1"/>
</dbReference>